<dbReference type="OrthoDB" id="1151029at2"/>
<gene>
    <name evidence="3" type="ORF">ETAA8_11770</name>
</gene>
<evidence type="ECO:0000259" key="2">
    <source>
        <dbReference type="Pfam" id="PF22886"/>
    </source>
</evidence>
<dbReference type="InterPro" id="IPR019260">
    <property type="entry name" value="DUF2262"/>
</dbReference>
<proteinExistence type="predicted"/>
<feature type="domain" description="DUF2262" evidence="1">
    <location>
        <begin position="141"/>
        <end position="275"/>
    </location>
</feature>
<keyword evidence="4" id="KW-1185">Reference proteome</keyword>
<dbReference type="RefSeq" id="WP_145086135.1">
    <property type="nucleotide sequence ID" value="NZ_CP036274.1"/>
</dbReference>
<sequence length="278" mass="31104">MRDESLIPLAAMRAMETIIRLGEAPVINVVGVITGEDVSGIRVNQQEKLTLLFALNPWRECEGPVQSRTLQIRQAVTDEEFNRLSSLLRRHSVVQLRARVIDDPELDEAQGLLESFVSTDVADDTLGQCADDMRVSDAFEDEQFGNFFLDRGGDTFTADVDWNGEEIELSISGRQRSASANALQQARRLWSNVAAWDDRVRDFAAESLLPIKNSTWRGIHEPKLSAREFRSHLTLNNVFVADDGEFLFQFDDGGMFQGNVIVVRGYIDQGLLEADLAG</sequence>
<organism evidence="3 4">
    <name type="scientific">Anatilimnocola aggregata</name>
    <dbReference type="NCBI Taxonomy" id="2528021"/>
    <lineage>
        <taxon>Bacteria</taxon>
        <taxon>Pseudomonadati</taxon>
        <taxon>Planctomycetota</taxon>
        <taxon>Planctomycetia</taxon>
        <taxon>Pirellulales</taxon>
        <taxon>Pirellulaceae</taxon>
        <taxon>Anatilimnocola</taxon>
    </lineage>
</organism>
<dbReference type="Pfam" id="PF10020">
    <property type="entry name" value="DUF2262"/>
    <property type="match status" value="1"/>
</dbReference>
<name>A0A517Y786_9BACT</name>
<dbReference type="AlphaFoldDB" id="A0A517Y786"/>
<evidence type="ECO:0000313" key="4">
    <source>
        <dbReference type="Proteomes" id="UP000315017"/>
    </source>
</evidence>
<dbReference type="EMBL" id="CP036274">
    <property type="protein sequence ID" value="QDU26103.1"/>
    <property type="molecule type" value="Genomic_DNA"/>
</dbReference>
<dbReference type="Pfam" id="PF22886">
    <property type="entry name" value="DUF7021"/>
    <property type="match status" value="1"/>
</dbReference>
<reference evidence="3 4" key="1">
    <citation type="submission" date="2019-02" db="EMBL/GenBank/DDBJ databases">
        <title>Deep-cultivation of Planctomycetes and their phenomic and genomic characterization uncovers novel biology.</title>
        <authorList>
            <person name="Wiegand S."/>
            <person name="Jogler M."/>
            <person name="Boedeker C."/>
            <person name="Pinto D."/>
            <person name="Vollmers J."/>
            <person name="Rivas-Marin E."/>
            <person name="Kohn T."/>
            <person name="Peeters S.H."/>
            <person name="Heuer A."/>
            <person name="Rast P."/>
            <person name="Oberbeckmann S."/>
            <person name="Bunk B."/>
            <person name="Jeske O."/>
            <person name="Meyerdierks A."/>
            <person name="Storesund J.E."/>
            <person name="Kallscheuer N."/>
            <person name="Luecker S."/>
            <person name="Lage O.M."/>
            <person name="Pohl T."/>
            <person name="Merkel B.J."/>
            <person name="Hornburger P."/>
            <person name="Mueller R.-W."/>
            <person name="Bruemmer F."/>
            <person name="Labrenz M."/>
            <person name="Spormann A.M."/>
            <person name="Op den Camp H."/>
            <person name="Overmann J."/>
            <person name="Amann R."/>
            <person name="Jetten M.S.M."/>
            <person name="Mascher T."/>
            <person name="Medema M.H."/>
            <person name="Devos D.P."/>
            <person name="Kaster A.-K."/>
            <person name="Ovreas L."/>
            <person name="Rohde M."/>
            <person name="Galperin M.Y."/>
            <person name="Jogler C."/>
        </authorList>
    </citation>
    <scope>NUCLEOTIDE SEQUENCE [LARGE SCALE GENOMIC DNA]</scope>
    <source>
        <strain evidence="3 4">ETA_A8</strain>
    </source>
</reference>
<dbReference type="KEGG" id="aagg:ETAA8_11770"/>
<accession>A0A517Y786</accession>
<protein>
    <submittedName>
        <fullName evidence="3">Uncharacterized protein</fullName>
    </submittedName>
</protein>
<evidence type="ECO:0000259" key="1">
    <source>
        <dbReference type="Pfam" id="PF10020"/>
    </source>
</evidence>
<dbReference type="InterPro" id="IPR054286">
    <property type="entry name" value="DUF7021"/>
</dbReference>
<evidence type="ECO:0000313" key="3">
    <source>
        <dbReference type="EMBL" id="QDU26103.1"/>
    </source>
</evidence>
<dbReference type="Proteomes" id="UP000315017">
    <property type="component" value="Chromosome"/>
</dbReference>
<feature type="domain" description="DUF7021" evidence="2">
    <location>
        <begin position="23"/>
        <end position="132"/>
    </location>
</feature>